<organism evidence="2 3">
    <name type="scientific">Octadecabacter ascidiaceicola</name>
    <dbReference type="NCBI Taxonomy" id="1655543"/>
    <lineage>
        <taxon>Bacteria</taxon>
        <taxon>Pseudomonadati</taxon>
        <taxon>Pseudomonadota</taxon>
        <taxon>Alphaproteobacteria</taxon>
        <taxon>Rhodobacterales</taxon>
        <taxon>Roseobacteraceae</taxon>
        <taxon>Octadecabacter</taxon>
    </lineage>
</organism>
<proteinExistence type="predicted"/>
<reference evidence="3" key="1">
    <citation type="submission" date="2017-05" db="EMBL/GenBank/DDBJ databases">
        <authorList>
            <person name="Rodrigo-Torres L."/>
            <person name="Arahal R. D."/>
            <person name="Lucena T."/>
        </authorList>
    </citation>
    <scope>NUCLEOTIDE SEQUENCE [LARGE SCALE GENOMIC DNA]</scope>
    <source>
        <strain evidence="3">CECT 8868</strain>
    </source>
</reference>
<keyword evidence="3" id="KW-1185">Reference proteome</keyword>
<feature type="transmembrane region" description="Helical" evidence="1">
    <location>
        <begin position="66"/>
        <end position="85"/>
    </location>
</feature>
<gene>
    <name evidence="2" type="ORF">OCA8868_03235</name>
</gene>
<evidence type="ECO:0000313" key="3">
    <source>
        <dbReference type="Proteomes" id="UP000203464"/>
    </source>
</evidence>
<evidence type="ECO:0000256" key="1">
    <source>
        <dbReference type="SAM" id="Phobius"/>
    </source>
</evidence>
<feature type="transmembrane region" description="Helical" evidence="1">
    <location>
        <begin position="91"/>
        <end position="113"/>
    </location>
</feature>
<dbReference type="EMBL" id="FXYD01000006">
    <property type="protein sequence ID" value="SMX44835.1"/>
    <property type="molecule type" value="Genomic_DNA"/>
</dbReference>
<name>A0A238KPW5_9RHOB</name>
<accession>A0A238KPW5</accession>
<sequence>MSSIKNQRAALTQAKQNEDAMPLVLLEVFGLGGFVGWQSGEWLVGLVVGVTFLVLLSIPYIRVFAALIVSLLWAVLAGALGIDLFELSESSAVVVGILAFVISLSAHFGFITWSKDIDAKDQDPSGSPAERKEEKECPDCAEWIKKKALKCRFCGHDFRTST</sequence>
<dbReference type="OrthoDB" id="7366840at2"/>
<dbReference type="Proteomes" id="UP000203464">
    <property type="component" value="Unassembled WGS sequence"/>
</dbReference>
<evidence type="ECO:0000313" key="2">
    <source>
        <dbReference type="EMBL" id="SMX44835.1"/>
    </source>
</evidence>
<keyword evidence="1" id="KW-0812">Transmembrane</keyword>
<protein>
    <submittedName>
        <fullName evidence="2">Uncharacterized protein</fullName>
    </submittedName>
</protein>
<keyword evidence="1" id="KW-0472">Membrane</keyword>
<dbReference type="RefSeq" id="WP_093997573.1">
    <property type="nucleotide sequence ID" value="NZ_FXYD01000006.1"/>
</dbReference>
<keyword evidence="1" id="KW-1133">Transmembrane helix</keyword>
<feature type="transmembrane region" description="Helical" evidence="1">
    <location>
        <begin position="43"/>
        <end position="61"/>
    </location>
</feature>
<dbReference type="AlphaFoldDB" id="A0A238KPW5"/>
<feature type="transmembrane region" description="Helical" evidence="1">
    <location>
        <begin position="20"/>
        <end position="37"/>
    </location>
</feature>